<comment type="function">
    <text evidence="10">Probably acts as a heme chaperone, transferring heme to an unknown acceptor. Binds one molecule of heme per monomer, possibly covalently. Binds 1 [4Fe-4S] cluster. The cluster is coordinated with 3 cysteines and an exchangeable S-adenosyl-L-methionine.</text>
</comment>
<dbReference type="PROSITE" id="PS51918">
    <property type="entry name" value="RADICAL_SAM"/>
    <property type="match status" value="1"/>
</dbReference>
<keyword evidence="10" id="KW-0004">4Fe-4S</keyword>
<dbReference type="NCBIfam" id="TIGR00539">
    <property type="entry name" value="hemN_rel"/>
    <property type="match status" value="1"/>
</dbReference>
<dbReference type="GO" id="GO:0006779">
    <property type="term" value="P:porphyrin-containing compound biosynthetic process"/>
    <property type="evidence" value="ECO:0007669"/>
    <property type="project" value="InterPro"/>
</dbReference>
<keyword evidence="7 10" id="KW-0408">Iron</keyword>
<dbReference type="SMART" id="SM00729">
    <property type="entry name" value="Elp3"/>
    <property type="match status" value="1"/>
</dbReference>
<dbReference type="GO" id="GO:0004109">
    <property type="term" value="F:coproporphyrinogen oxidase activity"/>
    <property type="evidence" value="ECO:0007669"/>
    <property type="project" value="InterPro"/>
</dbReference>
<dbReference type="InterPro" id="IPR010723">
    <property type="entry name" value="HemN_C"/>
</dbReference>
<keyword evidence="8 10" id="KW-0411">Iron-sulfur</keyword>
<dbReference type="SFLD" id="SFLDF00288">
    <property type="entry name" value="HemN-like__clustered_with_nucl"/>
    <property type="match status" value="1"/>
</dbReference>
<dbReference type="CDD" id="cd01335">
    <property type="entry name" value="Radical_SAM"/>
    <property type="match status" value="1"/>
</dbReference>
<organism evidence="12 13">
    <name type="scientific">Moraxella bovoculi 237</name>
    <dbReference type="NCBI Taxonomy" id="743974"/>
    <lineage>
        <taxon>Bacteria</taxon>
        <taxon>Pseudomonadati</taxon>
        <taxon>Pseudomonadota</taxon>
        <taxon>Gammaproteobacteria</taxon>
        <taxon>Moraxellales</taxon>
        <taxon>Moraxellaceae</taxon>
        <taxon>Moraxella</taxon>
    </lineage>
</organism>
<dbReference type="Pfam" id="PF04055">
    <property type="entry name" value="Radical_SAM"/>
    <property type="match status" value="1"/>
</dbReference>
<evidence type="ECO:0000256" key="8">
    <source>
        <dbReference type="ARBA" id="ARBA00023014"/>
    </source>
</evidence>
<comment type="cofactor">
    <cofactor evidence="1">
        <name>[4Fe-4S] cluster</name>
        <dbReference type="ChEBI" id="CHEBI:49883"/>
    </cofactor>
</comment>
<dbReference type="SUPFAM" id="SSF102114">
    <property type="entry name" value="Radical SAM enzymes"/>
    <property type="match status" value="1"/>
</dbReference>
<gene>
    <name evidence="12" type="ORF">MBO_01325</name>
</gene>
<evidence type="ECO:0000256" key="5">
    <source>
        <dbReference type="ARBA" id="ARBA00022691"/>
    </source>
</evidence>
<evidence type="ECO:0000256" key="1">
    <source>
        <dbReference type="ARBA" id="ARBA00001966"/>
    </source>
</evidence>
<dbReference type="SFLD" id="SFLDS00029">
    <property type="entry name" value="Radical_SAM"/>
    <property type="match status" value="1"/>
</dbReference>
<dbReference type="InterPro" id="IPR058240">
    <property type="entry name" value="rSAM_sf"/>
</dbReference>
<evidence type="ECO:0000256" key="4">
    <source>
        <dbReference type="ARBA" id="ARBA00022617"/>
    </source>
</evidence>
<dbReference type="SFLD" id="SFLDG01065">
    <property type="entry name" value="anaerobic_coproporphyrinogen-I"/>
    <property type="match status" value="1"/>
</dbReference>
<evidence type="ECO:0000313" key="13">
    <source>
        <dbReference type="Proteomes" id="UP000035860"/>
    </source>
</evidence>
<comment type="subcellular location">
    <subcellularLocation>
        <location evidence="10">Cytoplasm</location>
    </subcellularLocation>
</comment>
<dbReference type="GO" id="GO:0005737">
    <property type="term" value="C:cytoplasm"/>
    <property type="evidence" value="ECO:0007669"/>
    <property type="project" value="UniProtKB-SubCell"/>
</dbReference>
<evidence type="ECO:0000256" key="9">
    <source>
        <dbReference type="ARBA" id="ARBA00023186"/>
    </source>
</evidence>
<name>A0A066UFF6_9GAMM</name>
<dbReference type="InterPro" id="IPR006638">
    <property type="entry name" value="Elp3/MiaA/NifB-like_rSAM"/>
</dbReference>
<evidence type="ECO:0000259" key="11">
    <source>
        <dbReference type="PROSITE" id="PS51918"/>
    </source>
</evidence>
<evidence type="ECO:0000256" key="3">
    <source>
        <dbReference type="ARBA" id="ARBA00017228"/>
    </source>
</evidence>
<dbReference type="InterPro" id="IPR007197">
    <property type="entry name" value="rSAM"/>
</dbReference>
<comment type="caution">
    <text evidence="12">The sequence shown here is derived from an EMBL/GenBank/DDBJ whole genome shotgun (WGS) entry which is preliminary data.</text>
</comment>
<dbReference type="AlphaFoldDB" id="A0A066UFF6"/>
<accession>A0A066UFF6</accession>
<dbReference type="eggNOG" id="COG0635">
    <property type="taxonomic scope" value="Bacteria"/>
</dbReference>
<evidence type="ECO:0000256" key="10">
    <source>
        <dbReference type="RuleBase" id="RU364116"/>
    </source>
</evidence>
<keyword evidence="4 10" id="KW-0349">Heme</keyword>
<dbReference type="PANTHER" id="PTHR13932">
    <property type="entry name" value="COPROPORPHYRINIGEN III OXIDASE"/>
    <property type="match status" value="1"/>
</dbReference>
<dbReference type="Gene3D" id="3.20.20.70">
    <property type="entry name" value="Aldolase class I"/>
    <property type="match status" value="1"/>
</dbReference>
<dbReference type="PANTHER" id="PTHR13932:SF5">
    <property type="entry name" value="RADICAL S-ADENOSYL METHIONINE DOMAIN-CONTAINING PROTEIN 1, MITOCHONDRIAL"/>
    <property type="match status" value="1"/>
</dbReference>
<dbReference type="Proteomes" id="UP000035860">
    <property type="component" value="Unassembled WGS sequence"/>
</dbReference>
<keyword evidence="6 10" id="KW-0479">Metal-binding</keyword>
<proteinExistence type="inferred from homology"/>
<evidence type="ECO:0000256" key="7">
    <source>
        <dbReference type="ARBA" id="ARBA00023004"/>
    </source>
</evidence>
<evidence type="ECO:0000256" key="2">
    <source>
        <dbReference type="ARBA" id="ARBA00006100"/>
    </source>
</evidence>
<keyword evidence="13" id="KW-1185">Reference proteome</keyword>
<sequence>MNPLLELLPERIPLSLYIHIPWCVKKCPYCDFNSHALPDSPDDAVLTAPFSDYVDAMILDARSQLSFVQGRQIHSVFIGGGTPSLLPVHEFARLFDALRAMYDFADDCEITLEVNPGTVEHAPFEEYLALGINRLSIGVQTFNEEALGVLMRIHNPNQAINAIRNAKQAGFRRINVDLMHGLPNQTADFAVHDLQTAIDAGATHISWYQLTIEPNTAFYRAPPDLPEEDVLESIEESGRALLTEHGFDNYEVSAWTGKDDTPCKHNINYWQFGDYLAIGAGAHGKVTLHGHPEHDDGIYRFHKSRLPKDYMHAESSAPKMVNFEKINEENLPFEFMMNALRLRHGASTQMFEERTGLFVSTIDNELLPLQHEGFMVHDANLLSPTAMGFRYVNHLVRLFL</sequence>
<dbReference type="EMBL" id="AOMT01000005">
    <property type="protein sequence ID" value="KDN25795.1"/>
    <property type="molecule type" value="Genomic_DNA"/>
</dbReference>
<dbReference type="GO" id="GO:0046872">
    <property type="term" value="F:metal ion binding"/>
    <property type="evidence" value="ECO:0007669"/>
    <property type="project" value="UniProtKB-UniRule"/>
</dbReference>
<dbReference type="InterPro" id="IPR004559">
    <property type="entry name" value="HemW-like"/>
</dbReference>
<evidence type="ECO:0000313" key="12">
    <source>
        <dbReference type="EMBL" id="KDN25795.1"/>
    </source>
</evidence>
<dbReference type="InterPro" id="IPR034505">
    <property type="entry name" value="Coproporphyrinogen-III_oxidase"/>
</dbReference>
<protein>
    <recommendedName>
        <fullName evidence="3 10">Heme chaperone HemW</fullName>
    </recommendedName>
</protein>
<dbReference type="InterPro" id="IPR013785">
    <property type="entry name" value="Aldolase_TIM"/>
</dbReference>
<keyword evidence="10" id="KW-0963">Cytoplasm</keyword>
<dbReference type="OrthoDB" id="9808022at2"/>
<dbReference type="SFLD" id="SFLDF00562">
    <property type="entry name" value="HemN-like__clustered_with_heat"/>
    <property type="match status" value="1"/>
</dbReference>
<dbReference type="Pfam" id="PF06969">
    <property type="entry name" value="HemN_C"/>
    <property type="match status" value="1"/>
</dbReference>
<keyword evidence="9 10" id="KW-0143">Chaperone</keyword>
<keyword evidence="5 10" id="KW-0949">S-adenosyl-L-methionine</keyword>
<dbReference type="GO" id="GO:0051539">
    <property type="term" value="F:4 iron, 4 sulfur cluster binding"/>
    <property type="evidence" value="ECO:0007669"/>
    <property type="project" value="UniProtKB-UniRule"/>
</dbReference>
<feature type="domain" description="Radical SAM core" evidence="11">
    <location>
        <begin position="8"/>
        <end position="248"/>
    </location>
</feature>
<evidence type="ECO:0000256" key="6">
    <source>
        <dbReference type="ARBA" id="ARBA00022723"/>
    </source>
</evidence>
<comment type="similarity">
    <text evidence="2">Belongs to the anaerobic coproporphyrinogen-III oxidase family. HemW subfamily.</text>
</comment>
<dbReference type="RefSeq" id="WP_036362260.1">
    <property type="nucleotide sequence ID" value="NZ_AOMT01000005.1"/>
</dbReference>
<reference evidence="12 13" key="1">
    <citation type="journal article" date="2014" name="Genome Announc.">
        <title>Draft Genome Sequence of Moraxella bovoculi Strain 237T (ATCC BAA-1259T) Isolated from a Calf with Infectious Bovine Keratoconjunctivitis.</title>
        <authorList>
            <person name="Calcutt M.J."/>
            <person name="Foecking M.F."/>
            <person name="Martin N.T."/>
            <person name="Mhlanga-Mutangadura T."/>
            <person name="Reilly T.J."/>
        </authorList>
    </citation>
    <scope>NUCLEOTIDE SEQUENCE [LARGE SCALE GENOMIC DNA]</scope>
    <source>
        <strain evidence="12 13">237</strain>
    </source>
</reference>